<dbReference type="Proteomes" id="UP000243499">
    <property type="component" value="Chromosome 7"/>
</dbReference>
<dbReference type="Gramene" id="PAN37197">
    <property type="protein sequence ID" value="PAN37197"/>
    <property type="gene ID" value="PAHAL_7G074900"/>
</dbReference>
<gene>
    <name evidence="1" type="ORF">PAHAL_7G074900</name>
</gene>
<proteinExistence type="predicted"/>
<dbReference type="AlphaFoldDB" id="A0A2S3I5A1"/>
<name>A0A2S3I5A1_9POAL</name>
<reference evidence="1" key="1">
    <citation type="submission" date="2018-04" db="EMBL/GenBank/DDBJ databases">
        <title>WGS assembly of Panicum hallii.</title>
        <authorList>
            <person name="Lovell J."/>
            <person name="Jenkins J."/>
            <person name="Lowry D."/>
            <person name="Mamidi S."/>
            <person name="Sreedasyam A."/>
            <person name="Weng X."/>
            <person name="Barry K."/>
            <person name="Bonette J."/>
            <person name="Campitelli B."/>
            <person name="Daum C."/>
            <person name="Gordon S."/>
            <person name="Gould B."/>
            <person name="Lipzen A."/>
            <person name="Macqueen A."/>
            <person name="Palacio-Mejia J."/>
            <person name="Plott C."/>
            <person name="Shakirov E."/>
            <person name="Shu S."/>
            <person name="Yoshinaga Y."/>
            <person name="Zane M."/>
            <person name="Rokhsar D."/>
            <person name="Grimwood J."/>
            <person name="Schmutz J."/>
            <person name="Juenger T."/>
        </authorList>
    </citation>
    <scope>NUCLEOTIDE SEQUENCE [LARGE SCALE GENOMIC DNA]</scope>
    <source>
        <strain evidence="1">FIL2</strain>
    </source>
</reference>
<protein>
    <submittedName>
        <fullName evidence="1">Uncharacterized protein</fullName>
    </submittedName>
</protein>
<evidence type="ECO:0000313" key="1">
    <source>
        <dbReference type="EMBL" id="PAN37197.1"/>
    </source>
</evidence>
<organism evidence="1">
    <name type="scientific">Panicum hallii</name>
    <dbReference type="NCBI Taxonomy" id="206008"/>
    <lineage>
        <taxon>Eukaryota</taxon>
        <taxon>Viridiplantae</taxon>
        <taxon>Streptophyta</taxon>
        <taxon>Embryophyta</taxon>
        <taxon>Tracheophyta</taxon>
        <taxon>Spermatophyta</taxon>
        <taxon>Magnoliopsida</taxon>
        <taxon>Liliopsida</taxon>
        <taxon>Poales</taxon>
        <taxon>Poaceae</taxon>
        <taxon>PACMAD clade</taxon>
        <taxon>Panicoideae</taxon>
        <taxon>Panicodae</taxon>
        <taxon>Paniceae</taxon>
        <taxon>Panicinae</taxon>
        <taxon>Panicum</taxon>
        <taxon>Panicum sect. Panicum</taxon>
    </lineage>
</organism>
<accession>A0A2S3I5A1</accession>
<sequence length="87" mass="9942">MTPEVMYNCARPALHLRRLQPPLEASFNMRDGRAVAIPVHATHATSSFHFRATHPFHTRSYDAQQQRSPMGALVALMLVRSHPLFRH</sequence>
<dbReference type="EMBL" id="CM008052">
    <property type="protein sequence ID" value="PAN37197.1"/>
    <property type="molecule type" value="Genomic_DNA"/>
</dbReference>